<accession>A0AA44IFD0</accession>
<name>A0AA44IFD0_STRE0</name>
<evidence type="ECO:0000256" key="1">
    <source>
        <dbReference type="SAM" id="MobiDB-lite"/>
    </source>
</evidence>
<feature type="compositionally biased region" description="Basic and acidic residues" evidence="1">
    <location>
        <begin position="34"/>
        <end position="51"/>
    </location>
</feature>
<evidence type="ECO:0000313" key="3">
    <source>
        <dbReference type="Proteomes" id="UP000570003"/>
    </source>
</evidence>
<dbReference type="Proteomes" id="UP000570003">
    <property type="component" value="Unassembled WGS sequence"/>
</dbReference>
<evidence type="ECO:0000313" key="2">
    <source>
        <dbReference type="EMBL" id="NKY16704.1"/>
    </source>
</evidence>
<keyword evidence="3" id="KW-1185">Reference proteome</keyword>
<feature type="non-terminal residue" evidence="2">
    <location>
        <position position="1"/>
    </location>
</feature>
<feature type="compositionally biased region" description="Gly residues" evidence="1">
    <location>
        <begin position="98"/>
        <end position="120"/>
    </location>
</feature>
<feature type="compositionally biased region" description="Basic and acidic residues" evidence="1">
    <location>
        <begin position="126"/>
        <end position="142"/>
    </location>
</feature>
<dbReference type="EMBL" id="JAAXOU010000482">
    <property type="protein sequence ID" value="NKY16704.1"/>
    <property type="molecule type" value="Genomic_DNA"/>
</dbReference>
<feature type="region of interest" description="Disordered" evidence="1">
    <location>
        <begin position="1"/>
        <end position="155"/>
    </location>
</feature>
<protein>
    <submittedName>
        <fullName evidence="2">Uncharacterized protein</fullName>
    </submittedName>
</protein>
<reference evidence="2 3" key="1">
    <citation type="submission" date="2020-04" db="EMBL/GenBank/DDBJ databases">
        <title>MicrobeNet Type strains.</title>
        <authorList>
            <person name="Nicholson A.C."/>
        </authorList>
    </citation>
    <scope>NUCLEOTIDE SEQUENCE [LARGE SCALE GENOMIC DNA]</scope>
    <source>
        <strain evidence="2 3">DSM 40738</strain>
    </source>
</reference>
<sequence>PKLTPRFAGGTPPDGRAGTAGKAPGDTRTARTAQDCRDFRDGRIDPTRRQQLEAAAKNSGGVRQFCDQVLADDRRSGGSSTGTDVGAVAEVPDTDAGTGTGGAGGTGTDGTGDRIAGGGDADPDPGDERDGGGGGTGKEKPSGPKAPVKGGGKAP</sequence>
<organism evidence="2 3">
    <name type="scientific">Streptomyces somaliensis (strain ATCC 33201 / DSM 40738 / JCM 12659 / KCTC 9044 / NCTC 11332 / NRRL B-12077 / IP 733)</name>
    <dbReference type="NCBI Taxonomy" id="1134445"/>
    <lineage>
        <taxon>Bacteria</taxon>
        <taxon>Bacillati</taxon>
        <taxon>Actinomycetota</taxon>
        <taxon>Actinomycetes</taxon>
        <taxon>Kitasatosporales</taxon>
        <taxon>Streptomycetaceae</taxon>
        <taxon>Streptomyces</taxon>
    </lineage>
</organism>
<comment type="caution">
    <text evidence="2">The sequence shown here is derived from an EMBL/GenBank/DDBJ whole genome shotgun (WGS) entry which is preliminary data.</text>
</comment>
<gene>
    <name evidence="2" type="ORF">HGA06_22110</name>
</gene>
<proteinExistence type="predicted"/>
<dbReference type="AlphaFoldDB" id="A0AA44IFD0"/>